<dbReference type="EMBL" id="KE164699">
    <property type="protein sequence ID" value="EPQ19562.1"/>
    <property type="molecule type" value="Genomic_DNA"/>
</dbReference>
<dbReference type="PANTHER" id="PTHR15046">
    <property type="entry name" value="GLYCO_TRANS_2-LIKE DOMAIN-CONTAINING PROTEIN"/>
    <property type="match status" value="1"/>
</dbReference>
<name>S7QEC7_MYOBR</name>
<evidence type="ECO:0000256" key="1">
    <source>
        <dbReference type="SAM" id="SignalP"/>
    </source>
</evidence>
<gene>
    <name evidence="2" type="ORF">D623_10003371</name>
</gene>
<evidence type="ECO:0000313" key="3">
    <source>
        <dbReference type="Proteomes" id="UP000052978"/>
    </source>
</evidence>
<proteinExistence type="predicted"/>
<keyword evidence="1" id="KW-0732">Signal</keyword>
<dbReference type="AlphaFoldDB" id="S7QEC7"/>
<dbReference type="PANTHER" id="PTHR15046:SF2">
    <property type="entry name" value="BETA-1,4 N-ACETYLGALACTOSAMINYLTRANSFERASE 2"/>
    <property type="match status" value="1"/>
</dbReference>
<keyword evidence="2" id="KW-0808">Transferase</keyword>
<dbReference type="GO" id="GO:0008376">
    <property type="term" value="F:acetylgalactosaminyltransferase activity"/>
    <property type="evidence" value="ECO:0007669"/>
    <property type="project" value="TreeGrafter"/>
</dbReference>
<sequence length="256" mass="29040">MVWRSGAGAEVLSLMALWEWIALSLHCWVFAVAAVSDQHATSPFDWLLYDKGPFHRSQEYTDFVDRSRQGFSTRYKIYRANNFCPKCSHCHGNIYRITYGDEDVDSEAVYVVMRRVGGSVLGNVFQFKLLLEQSENGDCIHRRSGSFQPLDGFPSCVVTSGVVNFFLAHTERLLRVGFDPRLQRVAHSEFFIDGLGSLFVGSCPDVIIGHQAHSPEVDLELAALEKTYSKYRANTNAQIQFKLALHYFKNHLQCST</sequence>
<dbReference type="GO" id="GO:0019276">
    <property type="term" value="P:UDP-N-acetylgalactosamine metabolic process"/>
    <property type="evidence" value="ECO:0007669"/>
    <property type="project" value="TreeGrafter"/>
</dbReference>
<dbReference type="GO" id="GO:0006047">
    <property type="term" value="P:UDP-N-acetylglucosamine metabolic process"/>
    <property type="evidence" value="ECO:0007669"/>
    <property type="project" value="TreeGrafter"/>
</dbReference>
<evidence type="ECO:0000313" key="2">
    <source>
        <dbReference type="EMBL" id="EPQ19562.1"/>
    </source>
</evidence>
<organism evidence="2 3">
    <name type="scientific">Myotis brandtii</name>
    <name type="common">Brandt's bat</name>
    <dbReference type="NCBI Taxonomy" id="109478"/>
    <lineage>
        <taxon>Eukaryota</taxon>
        <taxon>Metazoa</taxon>
        <taxon>Chordata</taxon>
        <taxon>Craniata</taxon>
        <taxon>Vertebrata</taxon>
        <taxon>Euteleostomi</taxon>
        <taxon>Mammalia</taxon>
        <taxon>Eutheria</taxon>
        <taxon>Laurasiatheria</taxon>
        <taxon>Chiroptera</taxon>
        <taxon>Yangochiroptera</taxon>
        <taxon>Vespertilionidae</taxon>
        <taxon>Myotis</taxon>
    </lineage>
</organism>
<reference evidence="2 3" key="1">
    <citation type="journal article" date="2013" name="Nat. Commun.">
        <title>Genome analysis reveals insights into physiology and longevity of the Brandt's bat Myotis brandtii.</title>
        <authorList>
            <person name="Seim I."/>
            <person name="Fang X."/>
            <person name="Xiong Z."/>
            <person name="Lobanov A.V."/>
            <person name="Huang Z."/>
            <person name="Ma S."/>
            <person name="Feng Y."/>
            <person name="Turanov A.A."/>
            <person name="Zhu Y."/>
            <person name="Lenz T.L."/>
            <person name="Gerashchenko M.V."/>
            <person name="Fan D."/>
            <person name="Hee Yim S."/>
            <person name="Yao X."/>
            <person name="Jordan D."/>
            <person name="Xiong Y."/>
            <person name="Ma Y."/>
            <person name="Lyapunov A.N."/>
            <person name="Chen G."/>
            <person name="Kulakova O.I."/>
            <person name="Sun Y."/>
            <person name="Lee S.G."/>
            <person name="Bronson R.T."/>
            <person name="Moskalev A.A."/>
            <person name="Sunyaev S.R."/>
            <person name="Zhang G."/>
            <person name="Krogh A."/>
            <person name="Wang J."/>
            <person name="Gladyshev V.N."/>
        </authorList>
    </citation>
    <scope>NUCLEOTIDE SEQUENCE [LARGE SCALE GENOMIC DNA]</scope>
</reference>
<feature type="chain" id="PRO_5004556060" evidence="1">
    <location>
        <begin position="34"/>
        <end position="256"/>
    </location>
</feature>
<protein>
    <submittedName>
        <fullName evidence="2">Beta-1,4 N-acetylgalactosaminyltransferase 2</fullName>
    </submittedName>
</protein>
<feature type="signal peptide" evidence="1">
    <location>
        <begin position="1"/>
        <end position="33"/>
    </location>
</feature>
<dbReference type="Proteomes" id="UP000052978">
    <property type="component" value="Unassembled WGS sequence"/>
</dbReference>
<keyword evidence="3" id="KW-1185">Reference proteome</keyword>
<accession>S7QEC7</accession>